<gene>
    <name evidence="3" type="ORF">dnl_58810</name>
</gene>
<dbReference type="Proteomes" id="UP000663720">
    <property type="component" value="Chromosome"/>
</dbReference>
<feature type="domain" description="Bacterial repeat" evidence="2">
    <location>
        <begin position="247"/>
        <end position="317"/>
    </location>
</feature>
<dbReference type="EMBL" id="CP061799">
    <property type="protein sequence ID" value="QTA83471.1"/>
    <property type="molecule type" value="Genomic_DNA"/>
</dbReference>
<dbReference type="SUPFAM" id="SSF49384">
    <property type="entry name" value="Carbohydrate-binding domain"/>
    <property type="match status" value="2"/>
</dbReference>
<proteinExistence type="predicted"/>
<feature type="domain" description="Bacterial repeat" evidence="2">
    <location>
        <begin position="320"/>
        <end position="390"/>
    </location>
</feature>
<dbReference type="KEGG" id="dli:dnl_58810"/>
<feature type="chain" id="PRO_5037146205" evidence="1">
    <location>
        <begin position="31"/>
        <end position="1252"/>
    </location>
</feature>
<dbReference type="Gene3D" id="2.60.40.4270">
    <property type="entry name" value="Listeria-Bacteroides repeat domain"/>
    <property type="match status" value="4"/>
</dbReference>
<dbReference type="PROSITE" id="PS51257">
    <property type="entry name" value="PROKAR_LIPOPROTEIN"/>
    <property type="match status" value="1"/>
</dbReference>
<protein>
    <submittedName>
        <fullName evidence="3">Listeria-Bacteroides repeat domain-containing protein</fullName>
    </submittedName>
</protein>
<accession>A0A975GJ99</accession>
<feature type="domain" description="Bacterial repeat" evidence="2">
    <location>
        <begin position="612"/>
        <end position="683"/>
    </location>
</feature>
<dbReference type="GO" id="GO:0030246">
    <property type="term" value="F:carbohydrate binding"/>
    <property type="evidence" value="ECO:0007669"/>
    <property type="project" value="InterPro"/>
</dbReference>
<organism evidence="3 4">
    <name type="scientific">Desulfonema limicola</name>
    <dbReference type="NCBI Taxonomy" id="45656"/>
    <lineage>
        <taxon>Bacteria</taxon>
        <taxon>Pseudomonadati</taxon>
        <taxon>Thermodesulfobacteriota</taxon>
        <taxon>Desulfobacteria</taxon>
        <taxon>Desulfobacterales</taxon>
        <taxon>Desulfococcaceae</taxon>
        <taxon>Desulfonema</taxon>
    </lineage>
</organism>
<feature type="signal peptide" evidence="1">
    <location>
        <begin position="1"/>
        <end position="30"/>
    </location>
</feature>
<keyword evidence="1" id="KW-0732">Signal</keyword>
<dbReference type="InterPro" id="IPR042229">
    <property type="entry name" value="Listeria/Bacterioides_rpt_sf"/>
</dbReference>
<evidence type="ECO:0000256" key="1">
    <source>
        <dbReference type="SAM" id="SignalP"/>
    </source>
</evidence>
<dbReference type="Pfam" id="PF18998">
    <property type="entry name" value="Flg_new_2"/>
    <property type="match status" value="11"/>
</dbReference>
<dbReference type="InterPro" id="IPR044060">
    <property type="entry name" value="Bacterial_rp_domain"/>
</dbReference>
<feature type="domain" description="Bacterial repeat" evidence="2">
    <location>
        <begin position="539"/>
        <end position="609"/>
    </location>
</feature>
<feature type="domain" description="Bacterial repeat" evidence="2">
    <location>
        <begin position="1127"/>
        <end position="1196"/>
    </location>
</feature>
<feature type="domain" description="Bacterial repeat" evidence="2">
    <location>
        <begin position="466"/>
        <end position="536"/>
    </location>
</feature>
<evidence type="ECO:0000313" key="3">
    <source>
        <dbReference type="EMBL" id="QTA83471.1"/>
    </source>
</evidence>
<feature type="domain" description="Bacterial repeat" evidence="2">
    <location>
        <begin position="1055"/>
        <end position="1122"/>
    </location>
</feature>
<dbReference type="CDD" id="cd08547">
    <property type="entry name" value="Type_II_cohesin"/>
    <property type="match status" value="2"/>
</dbReference>
<feature type="domain" description="Bacterial repeat" evidence="2">
    <location>
        <begin position="981"/>
        <end position="1051"/>
    </location>
</feature>
<dbReference type="Gene3D" id="2.60.40.680">
    <property type="match status" value="2"/>
</dbReference>
<feature type="domain" description="Bacterial repeat" evidence="2">
    <location>
        <begin position="393"/>
        <end position="463"/>
    </location>
</feature>
<keyword evidence="4" id="KW-1185">Reference proteome</keyword>
<reference evidence="3" key="1">
    <citation type="journal article" date="2021" name="Microb. Physiol.">
        <title>Proteogenomic Insights into the Physiology of Marine, Sulfate-Reducing, Filamentous Desulfonema limicola and Desulfonema magnum.</title>
        <authorList>
            <person name="Schnaars V."/>
            <person name="Wohlbrand L."/>
            <person name="Scheve S."/>
            <person name="Hinrichs C."/>
            <person name="Reinhardt R."/>
            <person name="Rabus R."/>
        </authorList>
    </citation>
    <scope>NUCLEOTIDE SEQUENCE</scope>
    <source>
        <strain evidence="3">5ac10</strain>
    </source>
</reference>
<dbReference type="AlphaFoldDB" id="A0A975GJ99"/>
<evidence type="ECO:0000259" key="2">
    <source>
        <dbReference type="Pfam" id="PF18998"/>
    </source>
</evidence>
<feature type="domain" description="Bacterial repeat" evidence="2">
    <location>
        <begin position="174"/>
        <end position="245"/>
    </location>
</feature>
<name>A0A975GJ99_9BACT</name>
<evidence type="ECO:0000313" key="4">
    <source>
        <dbReference type="Proteomes" id="UP000663720"/>
    </source>
</evidence>
<feature type="domain" description="Bacterial repeat" evidence="2">
    <location>
        <begin position="686"/>
        <end position="756"/>
    </location>
</feature>
<dbReference type="InterPro" id="IPR008965">
    <property type="entry name" value="CBM2/CBM3_carb-bd_dom_sf"/>
</dbReference>
<sequence length="1252" mass="133915">MNKKNAPLRFFIFFLLLFSCLVINAPPCSASVIKINPRTTELPPAGETFTVNVALEDIADTGAFDFTITYDPAVVIIGGESSVSISTELLNSEKTYNIANRSIDNSTGKMRFAVFSLGSSPGPGGNVSLADIVFTVQNQNSSSLTLADVILTDSLGNQYFDIQPNNGKLVITSTITASAGANGKIEPSGTVKVINGNNQVFAITPDTGYYISDIKADGISAGTNPSYTFTSVTEDHTISAEFAINTYNVTFEPGAGGTITGSTTQTIEHGKDCTQVQAVPGNGYDFTGWTGDYTGTENPLTITNVTSSKTIKAAFKIKTYTVKFEPEAGGTITGTTSQTIEHGKDCTQVQAVPGNEYDFTGWTGDYTGTENPLTITNVTSSKTIKAAFKIKTYTVKFEPEAGGTITGSTSQIIEHGKDCTQVQAVPGNGYDFTGWTGDYTGTENPLTITNVTSSKTIKAAFKIKTYTVKFEPETGGTITGTTTQTIEYGKDCTQVQAVPGNEYDFTGWTGDYTGTENPLTINNVTSSKTIKAAFKIKTYTVKFEQGAGGTITGSTTQTIEHGKDCTQVQAVPASGYEFIGWTGGYTGNDNPLIVSNITSDKIIKADFKLKTYTIIFESSTGGKLNGTATQIVEHGKDCLPVEAIAESGYEFTGWTGSYTGVEKILTITNIMSDMKITANFKPIIHTVSFLNKNNGYITGEILQKIPHGQDCTPVTAVPDEEYEFYAWEGGYTGNENPLIITSVNEDMVVTAAFRYKPAGNLALKITPEFINSAEITETFDINIAVENVTELGGFDLELVYDPAVVMIADENHVTLGDFPGSTGMEVSMTLPVIDNNSGRLNIKSSVSGQGIKPDGSGILAIVAFTLIKEAETVLSLENTEIISSENQTLTPGTADALVKPVYILSEAGENGSIEPSGKNITAYGQSQSFTITANENYHISAIQADGEPLPQIDEYPKTYTHDFHNVKDIHTIHAEFLINTYPVTLTPGSNGSLEGGTNQLIEHGENTTAVTAVPDFGYNFIRWTGDYSGTENPLVITNVTNSIAVTAVFEPAFHTITFVSENGGTLSGGTTQIIQHGNDCSPVAAIPNQGSSFKGWTGDYTGTENPLTITNVTSSQTIKAVFIIENYTVKFEPGTGGTITGSTTQTIEYGKDCTKVEAVPASGYDFTGWTGDYTGNENPLIINNISRNMNITANFKIRELTLSDAVMVLQILCGITTDIPDIPDIGSDSRIGPQEAVYILQVISGIRENFIY</sequence>
<dbReference type="RefSeq" id="WP_207689321.1">
    <property type="nucleotide sequence ID" value="NZ_CP061799.1"/>
</dbReference>